<gene>
    <name evidence="3" type="ORF">SAMN05421771_0939</name>
</gene>
<feature type="signal peptide" evidence="2">
    <location>
        <begin position="1"/>
        <end position="19"/>
    </location>
</feature>
<dbReference type="Pfam" id="PF12543">
    <property type="entry name" value="DUF3738"/>
    <property type="match status" value="1"/>
</dbReference>
<dbReference type="RefSeq" id="WP_175528870.1">
    <property type="nucleotide sequence ID" value="NZ_FOZL01000001.1"/>
</dbReference>
<keyword evidence="4" id="KW-1185">Reference proteome</keyword>
<dbReference type="EMBL" id="FOZL01000001">
    <property type="protein sequence ID" value="SFS04561.1"/>
    <property type="molecule type" value="Genomic_DNA"/>
</dbReference>
<dbReference type="AlphaFoldDB" id="A0A1I6LM90"/>
<dbReference type="InterPro" id="IPR017801">
    <property type="entry name" value="DUF3738"/>
</dbReference>
<dbReference type="STRING" id="474950.SAMN05421771_0939"/>
<dbReference type="NCBIfam" id="TIGR03435">
    <property type="entry name" value="Soli_TIGR03435"/>
    <property type="match status" value="1"/>
</dbReference>
<evidence type="ECO:0000256" key="2">
    <source>
        <dbReference type="SAM" id="SignalP"/>
    </source>
</evidence>
<accession>A0A1I6LM90</accession>
<feature type="region of interest" description="Disordered" evidence="1">
    <location>
        <begin position="146"/>
        <end position="173"/>
    </location>
</feature>
<feature type="chain" id="PRO_5011459567" evidence="2">
    <location>
        <begin position="20"/>
        <end position="260"/>
    </location>
</feature>
<evidence type="ECO:0000256" key="1">
    <source>
        <dbReference type="SAM" id="MobiDB-lite"/>
    </source>
</evidence>
<protein>
    <submittedName>
        <fullName evidence="3">Soil-associated protein, TIGR03435 family</fullName>
    </submittedName>
</protein>
<organism evidence="3 4">
    <name type="scientific">Granulicella pectinivorans</name>
    <dbReference type="NCBI Taxonomy" id="474950"/>
    <lineage>
        <taxon>Bacteria</taxon>
        <taxon>Pseudomonadati</taxon>
        <taxon>Acidobacteriota</taxon>
        <taxon>Terriglobia</taxon>
        <taxon>Terriglobales</taxon>
        <taxon>Acidobacteriaceae</taxon>
        <taxon>Granulicella</taxon>
    </lineage>
</organism>
<sequence>MKRILLLAATLFAVLPIESQTSSPAKPIVFAVSTVKPAVSTGGNISFLFTPYGLSIRNITLESVIRNAYQLQDDQLLNTPAWARNVRYDIEAKVDDEDREALKRLTRQERAAMVQALLADRFHLKTHPDTRELSVFHLVVAKGGVKMTSTPPPPAGEEGKRRNQGILGSRGELNGTNCPTEVLVQVLSNVTHHLVVDKTGLTDHYDFKITFTDDNTPASAESTAPSIYTALQEQLGLKLESGKAQMPVMVVDQIDQPTAD</sequence>
<name>A0A1I6LM90_9BACT</name>
<evidence type="ECO:0000313" key="3">
    <source>
        <dbReference type="EMBL" id="SFS04561.1"/>
    </source>
</evidence>
<proteinExistence type="predicted"/>
<keyword evidence="2" id="KW-0732">Signal</keyword>
<dbReference type="Proteomes" id="UP000199024">
    <property type="component" value="Unassembled WGS sequence"/>
</dbReference>
<reference evidence="3 4" key="1">
    <citation type="submission" date="2016-10" db="EMBL/GenBank/DDBJ databases">
        <authorList>
            <person name="de Groot N.N."/>
        </authorList>
    </citation>
    <scope>NUCLEOTIDE SEQUENCE [LARGE SCALE GENOMIC DNA]</scope>
    <source>
        <strain evidence="3 4">DSM 21001</strain>
    </source>
</reference>
<evidence type="ECO:0000313" key="4">
    <source>
        <dbReference type="Proteomes" id="UP000199024"/>
    </source>
</evidence>